<evidence type="ECO:0000313" key="2">
    <source>
        <dbReference type="Proteomes" id="UP000030663"/>
    </source>
</evidence>
<accession>X0B1U7</accession>
<name>X0B1U7_FUSOX</name>
<reference evidence="1 2" key="1">
    <citation type="submission" date="2011-11" db="EMBL/GenBank/DDBJ databases">
        <title>The Genome Sequence of Fusarium oxysporum PHW815.</title>
        <authorList>
            <consortium name="The Broad Institute Genome Sequencing Platform"/>
            <person name="Ma L.-J."/>
            <person name="Gale L.R."/>
            <person name="Schwartz D.C."/>
            <person name="Zhou S."/>
            <person name="Corby-Kistler H."/>
            <person name="Young S.K."/>
            <person name="Zeng Q."/>
            <person name="Gargeya S."/>
            <person name="Fitzgerald M."/>
            <person name="Haas B."/>
            <person name="Abouelleil A."/>
            <person name="Alvarado L."/>
            <person name="Arachchi H.M."/>
            <person name="Berlin A."/>
            <person name="Brown A."/>
            <person name="Chapman S.B."/>
            <person name="Chen Z."/>
            <person name="Dunbar C."/>
            <person name="Freedman E."/>
            <person name="Gearin G."/>
            <person name="Goldberg J."/>
            <person name="Griggs A."/>
            <person name="Gujja S."/>
            <person name="Heiman D."/>
            <person name="Howarth C."/>
            <person name="Larson L."/>
            <person name="Lui A."/>
            <person name="MacDonald P.J.P."/>
            <person name="Montmayeur A."/>
            <person name="Murphy C."/>
            <person name="Neiman D."/>
            <person name="Pearson M."/>
            <person name="Priest M."/>
            <person name="Roberts A."/>
            <person name="Saif S."/>
            <person name="Shea T."/>
            <person name="Shenoy N."/>
            <person name="Sisk P."/>
            <person name="Stolte C."/>
            <person name="Sykes S."/>
            <person name="Wortman J."/>
            <person name="Nusbaum C."/>
            <person name="Birren B."/>
        </authorList>
    </citation>
    <scope>NUCLEOTIDE SEQUENCE [LARGE SCALE GENOMIC DNA]</scope>
    <source>
        <strain evidence="1 2">54005</strain>
    </source>
</reference>
<dbReference type="AlphaFoldDB" id="X0B1U7"/>
<organism evidence="1 2">
    <name type="scientific">Fusarium oxysporum f. sp. raphani 54005</name>
    <dbReference type="NCBI Taxonomy" id="1089458"/>
    <lineage>
        <taxon>Eukaryota</taxon>
        <taxon>Fungi</taxon>
        <taxon>Dikarya</taxon>
        <taxon>Ascomycota</taxon>
        <taxon>Pezizomycotina</taxon>
        <taxon>Sordariomycetes</taxon>
        <taxon>Hypocreomycetidae</taxon>
        <taxon>Hypocreales</taxon>
        <taxon>Nectriaceae</taxon>
        <taxon>Fusarium</taxon>
        <taxon>Fusarium oxysporum species complex</taxon>
    </lineage>
</organism>
<dbReference type="Proteomes" id="UP000030663">
    <property type="component" value="Unassembled WGS sequence"/>
</dbReference>
<protein>
    <submittedName>
        <fullName evidence="1">Uncharacterized protein</fullName>
    </submittedName>
</protein>
<dbReference type="HOGENOM" id="CLU_2339121_0_0_1"/>
<evidence type="ECO:0000313" key="1">
    <source>
        <dbReference type="EMBL" id="EXK75696.1"/>
    </source>
</evidence>
<gene>
    <name evidence="1" type="ORF">FOQG_19538</name>
</gene>
<feature type="non-terminal residue" evidence="1">
    <location>
        <position position="1"/>
    </location>
</feature>
<keyword evidence="2" id="KW-1185">Reference proteome</keyword>
<dbReference type="EMBL" id="KI979911">
    <property type="protein sequence ID" value="EXK75696.1"/>
    <property type="molecule type" value="Genomic_DNA"/>
</dbReference>
<sequence>QEFPNLQSIVEAFDNTYHTAIEIKVEDSIKISLFDCNVFLAAADGLRAISLKTFARGQAKELEKLPDELKKTKPESQALIDKDALERNVSWLLDVVLL</sequence>
<proteinExistence type="predicted"/>